<sequence length="1686" mass="183183">MLPVSRPEGQMSFNYIPTTQSMSGTSTGRSSPSDLAGSGTAKAPFGVSRLGAGSPSHELGTRLYPKRAREIQAQEGLPTSIWGPPTSGHSTPLRENIPESPSQDSFPDLIPTTNGSMTGSGRRARAGTVPSRFPPMGTLNEMDVQQPFMSQTSRPTPSTSPFRPPGVSGIDTSAGITSSTAAPNPTMLSRLRAGSMPQRNSLLGTGGPFGSSVFSSGWSTGRDRATTLTSIRSSEGPASPSQSSFSQDTDVRTLDYLGLAETPQQPRASLARPSMEQLIHHQQQQQQASALPPLLAELAMMKSNNRFRSYSVNAKEKYADDEDLEYESRYSGVPSGTLTPSAAATAAQLAATQAQIHQHNLAVQAFASHASVNRPRARTAGILEAPPQRSSIRNYLATPSRLDNSFTPSDLHISENGEYDDLAEAVQMLHLGAAGGPAVGGRATGELADENNQDGPTRALWIGSIPVSTTVTSLDAIFGMYGKIESTRVLTHKNCGFVNFERIESAVQAKSLLNGKEIFPGAGPVRIGYAKVPGTSAAGTPGANGIQSSPTPDPNFKSTIVSEGIDQTNNFGVVPQIPALVDLLPEMVEIVQEFGASEDDTRNITATIQSAIAFQAYEDEIPSVSEPSQTRMFDAPRLRDIRKRIDNGACSIQEIEETASAMLPEIAELSSDYLGNTVVQKLFEFCSESTKEQMLSHIAPHLAEIGVHKNGTWAAQKIIDVAKSPAQMKMIVDALRPYTVPLFLDQYGNYVLQCCLRFGAPFNDFIFETMLSRMWEVAQGRFGARAMRACLESHHSTKDQQRALAAAIALHSVQLATNANGALLLTWFLDTCTFPHRRTVLAPRLVPHLVHLCTHKVAYLTVLKVINQRNEAEARDIVLKALFFSPGDEVLEKILSDQSSGATLIFKVLTTPFFDESMRSEVVKNVSKVLTKLKASPSQGYKRLMDEVGLSSRGTGREHHHGRDHGASHSSTPEKSQHRQSSRHGSTNFPAQPPMERQYSGQFGSNMLGQTPDSRPISADQNSAPLDTYGANGMNGFSGSLNGLGGMNGFQDPNSSLAQQQLQYQAYLAAQARGVSPGGMYAGMPGANFGYPAASPSVDNLRSLQTQLSAAPGTMSPNAMPNQSGYSPQQFSPVVNPAQMYQYPPQFYAQAQPVQGQNVGGRRGRSPAQDSAILYHNAENTIFLVDTPHSIALAQESVWSSSTSKQAQAPRSRDSSAPSQGEKSKKRRWLLSSPPLETPFPSTEPKSHAARAKVLESIPASEQRFHRDFIQPLVESALVVLRGEYQTRGGGWCLPRRVHDDDTPHQLNVSTQPAGRRFNAVRKRRTEDISDTGHEAGGPGDDQFSQAMPPVILSSTAINSFKSVSELNGSIVKNISSESVTLAIRSSSHYDCHIYNEYIIPPYANFILCTLPISQPERSYPAQITTLTHPIPAILRGQRFNLLLFDPPWPNRSVRRSKHYQVNDYSEMAILTQRLRDILRAHAYHTGDALLEESAIGHRQHGRDAQSRVSLAAIWITNAEKARRAAYDALTSTGFRVAEEWVWVKTTVDGQPTSAVDGLWRKPYEIVVIGRADNNRGTGHSSHAATNEDSILHGDDLLGIDPAGIKRRVIAAVPDLHSRKPNLKEVFEQVFFMEGHGNESSGSDVMHAGVQSYYAMEVFARNLTAGWWSCGNEVLKFNASECWVDE</sequence>
<evidence type="ECO:0000256" key="6">
    <source>
        <dbReference type="PROSITE-ProRule" id="PRU00317"/>
    </source>
</evidence>
<feature type="repeat" description="Pumilio" evidence="6">
    <location>
        <begin position="734"/>
        <end position="772"/>
    </location>
</feature>
<evidence type="ECO:0000256" key="8">
    <source>
        <dbReference type="SAM" id="MobiDB-lite"/>
    </source>
</evidence>
<keyword evidence="3" id="KW-0677">Repeat</keyword>
<feature type="region of interest" description="Disordered" evidence="8">
    <location>
        <begin position="1"/>
        <end position="134"/>
    </location>
</feature>
<dbReference type="InterPro" id="IPR016024">
    <property type="entry name" value="ARM-type_fold"/>
</dbReference>
<dbReference type="InterPro" id="IPR012677">
    <property type="entry name" value="Nucleotide-bd_a/b_plait_sf"/>
</dbReference>
<feature type="compositionally biased region" description="Polar residues" evidence="8">
    <location>
        <begin position="1202"/>
        <end position="1221"/>
    </location>
</feature>
<keyword evidence="2" id="KW-0698">rRNA processing</keyword>
<dbReference type="InterPro" id="IPR052645">
    <property type="entry name" value="Pumilio_domain_protein"/>
</dbReference>
<dbReference type="Proteomes" id="UP000190744">
    <property type="component" value="Unassembled WGS sequence"/>
</dbReference>
<dbReference type="InterPro" id="IPR000504">
    <property type="entry name" value="RRM_dom"/>
</dbReference>
<feature type="region of interest" description="Disordered" evidence="8">
    <location>
        <begin position="148"/>
        <end position="187"/>
    </location>
</feature>
<dbReference type="PANTHER" id="PTHR47093:SF1">
    <property type="entry name" value="PROTEIN JSN1-RELATED"/>
    <property type="match status" value="1"/>
</dbReference>
<feature type="compositionally biased region" description="Polar residues" evidence="8">
    <location>
        <begin position="999"/>
        <end position="1025"/>
    </location>
</feature>
<feature type="compositionally biased region" description="Low complexity" evidence="8">
    <location>
        <begin position="274"/>
        <end position="288"/>
    </location>
</feature>
<feature type="domain" description="PUM-HD" evidence="10">
    <location>
        <begin position="599"/>
        <end position="952"/>
    </location>
</feature>
<comment type="function">
    <text evidence="4">RNA-binding nucleolar protein required for pre-rRNA processing. Involved in production of 18S rRNA and assembly of small ribosomal subunit.</text>
</comment>
<dbReference type="Gene3D" id="1.25.10.10">
    <property type="entry name" value="Leucine-rich Repeat Variant"/>
    <property type="match status" value="1"/>
</dbReference>
<feature type="compositionally biased region" description="Low complexity" evidence="8">
    <location>
        <begin position="152"/>
        <end position="161"/>
    </location>
</feature>
<comment type="caution">
    <text evidence="11">The sequence shown here is derived from an EMBL/GenBank/DDBJ whole genome shotgun (WGS) entry which is preliminary data.</text>
</comment>
<accession>A0A1S9RAL2</accession>
<feature type="repeat" description="Pumilio" evidence="6">
    <location>
        <begin position="697"/>
        <end position="733"/>
    </location>
</feature>
<evidence type="ECO:0000259" key="9">
    <source>
        <dbReference type="PROSITE" id="PS50102"/>
    </source>
</evidence>
<dbReference type="Gene3D" id="3.30.70.330">
    <property type="match status" value="1"/>
</dbReference>
<evidence type="ECO:0000256" key="1">
    <source>
        <dbReference type="ARBA" id="ARBA00022517"/>
    </source>
</evidence>
<dbReference type="InterPro" id="IPR001313">
    <property type="entry name" value="Pumilio_RNA-bd_rpt"/>
</dbReference>
<feature type="region of interest" description="Disordered" evidence="8">
    <location>
        <begin position="952"/>
        <end position="1026"/>
    </location>
</feature>
<feature type="compositionally biased region" description="Polar residues" evidence="8">
    <location>
        <begin position="11"/>
        <end position="33"/>
    </location>
</feature>
<dbReference type="GO" id="GO:0006364">
    <property type="term" value="P:rRNA processing"/>
    <property type="evidence" value="ECO:0007669"/>
    <property type="project" value="UniProtKB-KW"/>
</dbReference>
<dbReference type="PROSITE" id="PS51143">
    <property type="entry name" value="MT_A70"/>
    <property type="match status" value="1"/>
</dbReference>
<evidence type="ECO:0000256" key="4">
    <source>
        <dbReference type="ARBA" id="ARBA00024893"/>
    </source>
</evidence>
<dbReference type="PROSITE" id="PS50303">
    <property type="entry name" value="PUM_HD"/>
    <property type="match status" value="1"/>
</dbReference>
<keyword evidence="5" id="KW-0694">RNA-binding</keyword>
<proteinExistence type="inferred from homology"/>
<dbReference type="FunFam" id="3.30.70.330:FF:000339">
    <property type="entry name" value="RNA binding protein Jsn1"/>
    <property type="match status" value="1"/>
</dbReference>
<dbReference type="EMBL" id="LJBN01000216">
    <property type="protein sequence ID" value="OOQ82573.1"/>
    <property type="molecule type" value="Genomic_DNA"/>
</dbReference>
<evidence type="ECO:0000313" key="11">
    <source>
        <dbReference type="EMBL" id="OOQ82573.1"/>
    </source>
</evidence>
<dbReference type="GO" id="GO:0003723">
    <property type="term" value="F:RNA binding"/>
    <property type="evidence" value="ECO:0007669"/>
    <property type="project" value="UniProtKB-UniRule"/>
</dbReference>
<dbReference type="Pfam" id="PF00806">
    <property type="entry name" value="PUF"/>
    <property type="match status" value="3"/>
</dbReference>
<dbReference type="PROSITE" id="PS50302">
    <property type="entry name" value="PUM"/>
    <property type="match status" value="3"/>
</dbReference>
<dbReference type="SUPFAM" id="SSF48371">
    <property type="entry name" value="ARM repeat"/>
    <property type="match status" value="1"/>
</dbReference>
<name>A0A1S9RAL2_PENBI</name>
<evidence type="ECO:0000256" key="5">
    <source>
        <dbReference type="PROSITE-ProRule" id="PRU00176"/>
    </source>
</evidence>
<feature type="region of interest" description="Disordered" evidence="8">
    <location>
        <begin position="230"/>
        <end position="249"/>
    </location>
</feature>
<dbReference type="InterPro" id="IPR007757">
    <property type="entry name" value="MT-A70-like"/>
</dbReference>
<comment type="similarity">
    <text evidence="7">Belongs to the MT-A70-like family.</text>
</comment>
<evidence type="ECO:0000259" key="10">
    <source>
        <dbReference type="PROSITE" id="PS50303"/>
    </source>
</evidence>
<feature type="compositionally biased region" description="Polar residues" evidence="8">
    <location>
        <begin position="170"/>
        <end position="187"/>
    </location>
</feature>
<evidence type="ECO:0000256" key="7">
    <source>
        <dbReference type="PROSITE-ProRule" id="PRU00489"/>
    </source>
</evidence>
<feature type="domain" description="RRM" evidence="9">
    <location>
        <begin position="458"/>
        <end position="532"/>
    </location>
</feature>
<evidence type="ECO:0000256" key="3">
    <source>
        <dbReference type="ARBA" id="ARBA00022737"/>
    </source>
</evidence>
<gene>
    <name evidence="11" type="ORF">PEBR_40233</name>
</gene>
<protein>
    <submittedName>
        <fullName evidence="11">Putative RNA binding protein Jsn1</fullName>
    </submittedName>
</protein>
<dbReference type="InterPro" id="IPR011989">
    <property type="entry name" value="ARM-like"/>
</dbReference>
<dbReference type="SMART" id="SM00025">
    <property type="entry name" value="Pumilio"/>
    <property type="match status" value="6"/>
</dbReference>
<keyword evidence="1" id="KW-0690">Ribosome biogenesis</keyword>
<dbReference type="Pfam" id="PF00076">
    <property type="entry name" value="RRM_1"/>
    <property type="match status" value="1"/>
</dbReference>
<evidence type="ECO:0000313" key="12">
    <source>
        <dbReference type="Proteomes" id="UP000190744"/>
    </source>
</evidence>
<dbReference type="GO" id="GO:0000288">
    <property type="term" value="P:nuclear-transcribed mRNA catabolic process, deadenylation-dependent decay"/>
    <property type="evidence" value="ECO:0007669"/>
    <property type="project" value="TreeGrafter"/>
</dbReference>
<dbReference type="SUPFAM" id="SSF54928">
    <property type="entry name" value="RNA-binding domain, RBD"/>
    <property type="match status" value="1"/>
</dbReference>
<dbReference type="FunFam" id="1.25.10.10:FF:000167">
    <property type="entry name" value="RNA binding protein Jsn1"/>
    <property type="match status" value="1"/>
</dbReference>
<reference evidence="12" key="1">
    <citation type="submission" date="2015-09" db="EMBL/GenBank/DDBJ databases">
        <authorList>
            <person name="Fill T.P."/>
            <person name="Baretta J.F."/>
            <person name="de Almeida L.G."/>
            <person name="Rocha M."/>
            <person name="de Souza D.H."/>
            <person name="Malavazi I."/>
            <person name="Cerdeira L.T."/>
            <person name="Hong H."/>
            <person name="Samborskyy M."/>
            <person name="de Vasconcelos A.T."/>
            <person name="Leadlay P."/>
            <person name="Rodrigues-Filho E."/>
        </authorList>
    </citation>
    <scope>NUCLEOTIDE SEQUENCE [LARGE SCALE GENOMIC DNA]</scope>
    <source>
        <strain evidence="12">LaBioMMi 136</strain>
    </source>
</reference>
<dbReference type="InterPro" id="IPR035979">
    <property type="entry name" value="RBD_domain_sf"/>
</dbReference>
<feature type="compositionally biased region" description="Low complexity" evidence="8">
    <location>
        <begin position="233"/>
        <end position="247"/>
    </location>
</feature>
<dbReference type="SMART" id="SM00360">
    <property type="entry name" value="RRM"/>
    <property type="match status" value="1"/>
</dbReference>
<feature type="region of interest" description="Disordered" evidence="8">
    <location>
        <begin position="265"/>
        <end position="288"/>
    </location>
</feature>
<evidence type="ECO:0000256" key="2">
    <source>
        <dbReference type="ARBA" id="ARBA00022552"/>
    </source>
</evidence>
<dbReference type="PANTHER" id="PTHR47093">
    <property type="entry name" value="PROTEIN JSN1-RELATED"/>
    <property type="match status" value="1"/>
</dbReference>
<feature type="compositionally biased region" description="Polar residues" evidence="8">
    <location>
        <begin position="99"/>
        <end position="119"/>
    </location>
</feature>
<dbReference type="Pfam" id="PF05063">
    <property type="entry name" value="MT-A70"/>
    <property type="match status" value="1"/>
</dbReference>
<organism evidence="11 12">
    <name type="scientific">Penicillium brasilianum</name>
    <dbReference type="NCBI Taxonomy" id="104259"/>
    <lineage>
        <taxon>Eukaryota</taxon>
        <taxon>Fungi</taxon>
        <taxon>Dikarya</taxon>
        <taxon>Ascomycota</taxon>
        <taxon>Pezizomycotina</taxon>
        <taxon>Eurotiomycetes</taxon>
        <taxon>Eurotiomycetidae</taxon>
        <taxon>Eurotiales</taxon>
        <taxon>Aspergillaceae</taxon>
        <taxon>Penicillium</taxon>
    </lineage>
</organism>
<feature type="repeat" description="Pumilio" evidence="6">
    <location>
        <begin position="661"/>
        <end position="696"/>
    </location>
</feature>
<dbReference type="InterPro" id="IPR033133">
    <property type="entry name" value="PUM-HD"/>
</dbReference>
<dbReference type="PROSITE" id="PS50102">
    <property type="entry name" value="RRM"/>
    <property type="match status" value="1"/>
</dbReference>
<feature type="region of interest" description="Disordered" evidence="8">
    <location>
        <begin position="1202"/>
        <end position="1248"/>
    </location>
</feature>